<feature type="binding site" evidence="8">
    <location>
        <position position="463"/>
    </location>
    <ligand>
        <name>Mn(2+)</name>
        <dbReference type="ChEBI" id="CHEBI:29035"/>
        <label>1</label>
    </ligand>
</feature>
<dbReference type="PIRSF" id="PIRSF001492">
    <property type="entry name" value="IPGAM"/>
    <property type="match status" value="1"/>
</dbReference>
<dbReference type="EMBL" id="JAXGFP010000005">
    <property type="protein sequence ID" value="MEG3184624.1"/>
    <property type="molecule type" value="Genomic_DNA"/>
</dbReference>
<feature type="binding site" evidence="8">
    <location>
        <begin position="159"/>
        <end position="160"/>
    </location>
    <ligand>
        <name>substrate</name>
    </ligand>
</feature>
<comment type="pathway">
    <text evidence="2 8">Carbohydrate degradation; glycolysis; pyruvate from D-glyceraldehyde 3-phosphate: step 3/5.</text>
</comment>
<keyword evidence="6 8" id="KW-0464">Manganese</keyword>
<comment type="catalytic activity">
    <reaction evidence="1 8">
        <text>(2R)-2-phosphoglycerate = (2R)-3-phosphoglycerate</text>
        <dbReference type="Rhea" id="RHEA:15901"/>
        <dbReference type="ChEBI" id="CHEBI:58272"/>
        <dbReference type="ChEBI" id="CHEBI:58289"/>
        <dbReference type="EC" id="5.4.2.12"/>
    </reaction>
</comment>
<comment type="cofactor">
    <cofactor evidence="8">
        <name>Mn(2+)</name>
        <dbReference type="ChEBI" id="CHEBI:29035"/>
    </cofactor>
    <text evidence="8">Binds 2 manganese ions per subunit.</text>
</comment>
<feature type="binding site" evidence="8">
    <location>
        <position position="129"/>
    </location>
    <ligand>
        <name>substrate</name>
    </ligand>
</feature>
<comment type="function">
    <text evidence="8">Catalyzes the interconversion of 2-phosphoglycerate and 3-phosphoglycerate.</text>
</comment>
<evidence type="ECO:0000256" key="4">
    <source>
        <dbReference type="ARBA" id="ARBA00022723"/>
    </source>
</evidence>
<feature type="binding site" evidence="8">
    <location>
        <position position="403"/>
    </location>
    <ligand>
        <name>Mn(2+)</name>
        <dbReference type="ChEBI" id="CHEBI:29035"/>
        <label>1</label>
    </ligand>
</feature>
<evidence type="ECO:0000256" key="9">
    <source>
        <dbReference type="NCBIfam" id="TIGR01307"/>
    </source>
</evidence>
<keyword evidence="7 8" id="KW-0413">Isomerase</keyword>
<feature type="binding site" evidence="8">
    <location>
        <position position="407"/>
    </location>
    <ligand>
        <name>Mn(2+)</name>
        <dbReference type="ChEBI" id="CHEBI:29035"/>
        <label>1</label>
    </ligand>
</feature>
<evidence type="ECO:0000256" key="2">
    <source>
        <dbReference type="ARBA" id="ARBA00004798"/>
    </source>
</evidence>
<feature type="binding site" evidence="8">
    <location>
        <position position="191"/>
    </location>
    <ligand>
        <name>substrate</name>
    </ligand>
</feature>
<dbReference type="SUPFAM" id="SSF53649">
    <property type="entry name" value="Alkaline phosphatase-like"/>
    <property type="match status" value="1"/>
</dbReference>
<name>A0ABU7Z0D1_9GAMM</name>
<dbReference type="HAMAP" id="MF_01038">
    <property type="entry name" value="GpmI"/>
    <property type="match status" value="1"/>
</dbReference>
<evidence type="ECO:0000256" key="5">
    <source>
        <dbReference type="ARBA" id="ARBA00023152"/>
    </source>
</evidence>
<dbReference type="RefSeq" id="WP_332617290.1">
    <property type="nucleotide sequence ID" value="NZ_JAXGFP010000005.1"/>
</dbReference>
<evidence type="ECO:0000259" key="11">
    <source>
        <dbReference type="Pfam" id="PF06415"/>
    </source>
</evidence>
<dbReference type="Pfam" id="PF01676">
    <property type="entry name" value="Metalloenzyme"/>
    <property type="match status" value="1"/>
</dbReference>
<evidence type="ECO:0000313" key="13">
    <source>
        <dbReference type="Proteomes" id="UP001355056"/>
    </source>
</evidence>
<comment type="similarity">
    <text evidence="3 8">Belongs to the BPG-independent phosphoglycerate mutase family.</text>
</comment>
<feature type="binding site" evidence="8">
    <location>
        <position position="445"/>
    </location>
    <ligand>
        <name>Mn(2+)</name>
        <dbReference type="ChEBI" id="CHEBI:29035"/>
        <label>2</label>
    </ligand>
</feature>
<dbReference type="InterPro" id="IPR036646">
    <property type="entry name" value="PGAM_B_sf"/>
</dbReference>
<feature type="binding site" evidence="8">
    <location>
        <position position="444"/>
    </location>
    <ligand>
        <name>Mn(2+)</name>
        <dbReference type="ChEBI" id="CHEBI:29035"/>
        <label>2</label>
    </ligand>
</feature>
<keyword evidence="13" id="KW-1185">Reference proteome</keyword>
<evidence type="ECO:0000313" key="12">
    <source>
        <dbReference type="EMBL" id="MEG3184624.1"/>
    </source>
</evidence>
<organism evidence="12 13">
    <name type="scientific">Novilysobacter erysipheiresistens</name>
    <dbReference type="NCBI Taxonomy" id="1749332"/>
    <lineage>
        <taxon>Bacteria</taxon>
        <taxon>Pseudomonadati</taxon>
        <taxon>Pseudomonadota</taxon>
        <taxon>Gammaproteobacteria</taxon>
        <taxon>Lysobacterales</taxon>
        <taxon>Lysobacteraceae</taxon>
        <taxon>Novilysobacter</taxon>
    </lineage>
</organism>
<evidence type="ECO:0000259" key="10">
    <source>
        <dbReference type="Pfam" id="PF01676"/>
    </source>
</evidence>
<dbReference type="PANTHER" id="PTHR31637:SF0">
    <property type="entry name" value="2,3-BISPHOSPHOGLYCERATE-INDEPENDENT PHOSPHOGLYCERATE MUTASE"/>
    <property type="match status" value="1"/>
</dbReference>
<accession>A0ABU7Z0D1</accession>
<dbReference type="Pfam" id="PF06415">
    <property type="entry name" value="iPGM_N"/>
    <property type="match status" value="1"/>
</dbReference>
<dbReference type="Gene3D" id="3.40.1450.10">
    <property type="entry name" value="BPG-independent phosphoglycerate mutase, domain B"/>
    <property type="match status" value="1"/>
</dbReference>
<dbReference type="CDD" id="cd16010">
    <property type="entry name" value="iPGM"/>
    <property type="match status" value="1"/>
</dbReference>
<dbReference type="InterPro" id="IPR011258">
    <property type="entry name" value="BPG-indep_PGM_N"/>
</dbReference>
<dbReference type="InterPro" id="IPR006124">
    <property type="entry name" value="Metalloenzyme"/>
</dbReference>
<feature type="domain" description="Metalloenzyme" evidence="10">
    <location>
        <begin position="11"/>
        <end position="500"/>
    </location>
</feature>
<dbReference type="Gene3D" id="3.40.720.10">
    <property type="entry name" value="Alkaline Phosphatase, subunit A"/>
    <property type="match status" value="1"/>
</dbReference>
<evidence type="ECO:0000256" key="8">
    <source>
        <dbReference type="HAMAP-Rule" id="MF_01038"/>
    </source>
</evidence>
<comment type="caution">
    <text evidence="12">The sequence shown here is derived from an EMBL/GenBank/DDBJ whole genome shotgun (WGS) entry which is preliminary data.</text>
</comment>
<feature type="binding site" evidence="8">
    <location>
        <position position="18"/>
    </location>
    <ligand>
        <name>Mn(2+)</name>
        <dbReference type="ChEBI" id="CHEBI:29035"/>
        <label>2</label>
    </ligand>
</feature>
<dbReference type="SUPFAM" id="SSF64158">
    <property type="entry name" value="2,3-Bisphosphoglycerate-independent phosphoglycerate mutase, substrate-binding domain"/>
    <property type="match status" value="1"/>
</dbReference>
<evidence type="ECO:0000256" key="6">
    <source>
        <dbReference type="ARBA" id="ARBA00023211"/>
    </source>
</evidence>
<dbReference type="EC" id="5.4.2.12" evidence="8 9"/>
<feature type="binding site" evidence="8">
    <location>
        <position position="68"/>
    </location>
    <ligand>
        <name>Mn(2+)</name>
        <dbReference type="ChEBI" id="CHEBI:29035"/>
        <label>2</label>
    </ligand>
</feature>
<keyword evidence="4 8" id="KW-0479">Metal-binding</keyword>
<evidence type="ECO:0000256" key="7">
    <source>
        <dbReference type="ARBA" id="ARBA00023235"/>
    </source>
</evidence>
<proteinExistence type="inferred from homology"/>
<keyword evidence="5 8" id="KW-0324">Glycolysis</keyword>
<sequence length="517" mass="55173">MPAAHASAIRPVVLLILDGWGHREDPADNALAQARLPNWDALLASSPHTLIHTEGRHVGLPDGQMGNSEVGHMNLGAGRIVYQDLTRIDAAIEDGSFFANDELRAACAAARDGGATLHLLGLLSPGGVHSHETHIFAMIDMARREGVPKVAVHAFLDGRDMPPRSARPSLEKLRAACEGAGNARIATVSGRYFAMDRDQRWDRQRQAWDVIVEGRAGHHADDALVALEQAYARGENDEFVVPTVVGEPTPMADGDAVVFMNFRADRARQLSAAFVSPTFDGFDARRPDLSRFVCLTEYDARLPAPVAFGPDDLRNTLGEVLADNGLRQLRIAETEKYAHVTFFFSGGREEPYGGESRILVPSPKVATYDLQPEMSCPEVTEKLTAAIRSGDIDVAICNIANPDMVGHSGDLAAAIQAVEAVDVAIGAVVSAVRDTGGALLVTADHGNVEMMRDAQTGQPHTSHTVGPVPLAYLGPRAATLRSGGALRDVAPTLLDLLGLSQPAEMSGQSLLLDGRDG</sequence>
<evidence type="ECO:0000256" key="3">
    <source>
        <dbReference type="ARBA" id="ARBA00008819"/>
    </source>
</evidence>
<feature type="domain" description="BPG-independent PGAM N-terminal" evidence="11">
    <location>
        <begin position="88"/>
        <end position="299"/>
    </location>
</feature>
<dbReference type="InterPro" id="IPR017850">
    <property type="entry name" value="Alkaline_phosphatase_core_sf"/>
</dbReference>
<protein>
    <recommendedName>
        <fullName evidence="8 9">2,3-bisphosphoglycerate-independent phosphoglycerate mutase</fullName>
        <shortName evidence="8">BPG-independent PGAM</shortName>
        <shortName evidence="8">Phosphoglyceromutase</shortName>
        <shortName evidence="8">iPGM</shortName>
        <ecNumber evidence="8 9">5.4.2.12</ecNumber>
    </recommendedName>
</protein>
<feature type="binding site" evidence="8">
    <location>
        <begin position="263"/>
        <end position="266"/>
    </location>
    <ligand>
        <name>substrate</name>
    </ligand>
</feature>
<feature type="active site" description="Phosphoserine intermediate" evidence="8">
    <location>
        <position position="68"/>
    </location>
</feature>
<dbReference type="NCBIfam" id="TIGR01307">
    <property type="entry name" value="pgm_bpd_ind"/>
    <property type="match status" value="1"/>
</dbReference>
<comment type="subunit">
    <text evidence="8">Monomer.</text>
</comment>
<dbReference type="InterPro" id="IPR005995">
    <property type="entry name" value="Pgm_bpd_ind"/>
</dbReference>
<evidence type="ECO:0000256" key="1">
    <source>
        <dbReference type="ARBA" id="ARBA00000370"/>
    </source>
</evidence>
<dbReference type="PANTHER" id="PTHR31637">
    <property type="entry name" value="2,3-BISPHOSPHOGLYCERATE-INDEPENDENT PHOSPHOGLYCERATE MUTASE"/>
    <property type="match status" value="1"/>
</dbReference>
<dbReference type="Proteomes" id="UP001355056">
    <property type="component" value="Unassembled WGS sequence"/>
</dbReference>
<reference evidence="12 13" key="1">
    <citation type="journal article" date="2016" name="Int. J. Syst. Evol. Microbiol.">
        <title>Lysobacter erysipheiresistens sp. nov., an antagonist of powdery mildew, isolated from tobacco-cultivated soil.</title>
        <authorList>
            <person name="Xie B."/>
            <person name="Li T."/>
            <person name="Lin X."/>
            <person name="Wang C.J."/>
            <person name="Chen Y.J."/>
            <person name="Liu W.J."/>
            <person name="Zhao Z.W."/>
        </authorList>
    </citation>
    <scope>NUCLEOTIDE SEQUENCE [LARGE SCALE GENOMIC DNA]</scope>
    <source>
        <strain evidence="12 13">RS-LYSO-3</strain>
    </source>
</reference>
<dbReference type="GO" id="GO:0004619">
    <property type="term" value="F:phosphoglycerate mutase activity"/>
    <property type="evidence" value="ECO:0007669"/>
    <property type="project" value="UniProtKB-EC"/>
</dbReference>
<gene>
    <name evidence="8 12" type="primary">gpmI</name>
    <name evidence="12" type="ORF">SNE34_11450</name>
</gene>
<feature type="binding site" evidence="8">
    <location>
        <position position="336"/>
    </location>
    <ligand>
        <name>substrate</name>
    </ligand>
</feature>
<feature type="binding site" evidence="8">
    <location>
        <position position="197"/>
    </location>
    <ligand>
        <name>substrate</name>
    </ligand>
</feature>